<accession>A0AAE1LKL2</accession>
<dbReference type="Proteomes" id="UP001219518">
    <property type="component" value="Unassembled WGS sequence"/>
</dbReference>
<proteinExistence type="predicted"/>
<evidence type="ECO:0000313" key="1">
    <source>
        <dbReference type="EMBL" id="KAK3923178.1"/>
    </source>
</evidence>
<reference evidence="1" key="1">
    <citation type="submission" date="2021-07" db="EMBL/GenBank/DDBJ databases">
        <authorList>
            <person name="Catto M.A."/>
            <person name="Jacobson A."/>
            <person name="Kennedy G."/>
            <person name="Labadie P."/>
            <person name="Hunt B.G."/>
            <person name="Srinivasan R."/>
        </authorList>
    </citation>
    <scope>NUCLEOTIDE SEQUENCE</scope>
    <source>
        <strain evidence="1">PL_HMW_Pooled</strain>
        <tissue evidence="1">Head</tissue>
    </source>
</reference>
<comment type="caution">
    <text evidence="1">The sequence shown here is derived from an EMBL/GenBank/DDBJ whole genome shotgun (WGS) entry which is preliminary data.</text>
</comment>
<sequence>MHAYRAIRAGFFYASQSVQHMAGQHHQFRAIALGQRPFLESPFTHLRELETFRRKSEYKSPTPSSTPHGL</sequence>
<name>A0AAE1LKL2_9NEOP</name>
<dbReference type="EMBL" id="JAHWGI010001142">
    <property type="protein sequence ID" value="KAK3923178.1"/>
    <property type="molecule type" value="Genomic_DNA"/>
</dbReference>
<gene>
    <name evidence="1" type="ORF">KUF71_000260</name>
</gene>
<reference evidence="1" key="2">
    <citation type="journal article" date="2023" name="BMC Genomics">
        <title>Pest status, molecular evolution, and epigenetic factors derived from the genome assembly of Frankliniella fusca, a thysanopteran phytovirus vector.</title>
        <authorList>
            <person name="Catto M.A."/>
            <person name="Labadie P.E."/>
            <person name="Jacobson A.L."/>
            <person name="Kennedy G.G."/>
            <person name="Srinivasan R."/>
            <person name="Hunt B.G."/>
        </authorList>
    </citation>
    <scope>NUCLEOTIDE SEQUENCE</scope>
    <source>
        <strain evidence="1">PL_HMW_Pooled</strain>
    </source>
</reference>
<keyword evidence="2" id="KW-1185">Reference proteome</keyword>
<organism evidence="1 2">
    <name type="scientific">Frankliniella fusca</name>
    <dbReference type="NCBI Taxonomy" id="407009"/>
    <lineage>
        <taxon>Eukaryota</taxon>
        <taxon>Metazoa</taxon>
        <taxon>Ecdysozoa</taxon>
        <taxon>Arthropoda</taxon>
        <taxon>Hexapoda</taxon>
        <taxon>Insecta</taxon>
        <taxon>Pterygota</taxon>
        <taxon>Neoptera</taxon>
        <taxon>Paraneoptera</taxon>
        <taxon>Thysanoptera</taxon>
        <taxon>Terebrantia</taxon>
        <taxon>Thripoidea</taxon>
        <taxon>Thripidae</taxon>
        <taxon>Frankliniella</taxon>
    </lineage>
</organism>
<protein>
    <submittedName>
        <fullName evidence="1">Protein lozenge</fullName>
    </submittedName>
</protein>
<dbReference type="AlphaFoldDB" id="A0AAE1LKL2"/>
<evidence type="ECO:0000313" key="2">
    <source>
        <dbReference type="Proteomes" id="UP001219518"/>
    </source>
</evidence>